<name>A0A7W2AT27_9BACL</name>
<keyword evidence="1" id="KW-0812">Transmembrane</keyword>
<dbReference type="AlphaFoldDB" id="A0A7W2AT27"/>
<sequence>MNNFKVNVKFVDTETEALEKERENAFWLAVLSYVEPLFLWFVLCYMMGWSFSGFSSIVLLISLAVTRFIYRIRLFLYPLAWGALVFLFSSGQALSWWINVLAILIILAGRFWLLFSE</sequence>
<evidence type="ECO:0000313" key="2">
    <source>
        <dbReference type="EMBL" id="MBA4603290.1"/>
    </source>
</evidence>
<reference evidence="2 3" key="1">
    <citation type="submission" date="2020-07" db="EMBL/GenBank/DDBJ databases">
        <title>Thermoactinomyces phylogeny.</title>
        <authorList>
            <person name="Dunlap C."/>
        </authorList>
    </citation>
    <scope>NUCLEOTIDE SEQUENCE [LARGE SCALE GENOMIC DNA]</scope>
    <source>
        <strain evidence="2 3">AMNI-1</strain>
    </source>
</reference>
<accession>A0A7W2AT27</accession>
<keyword evidence="1" id="KW-1133">Transmembrane helix</keyword>
<protein>
    <submittedName>
        <fullName evidence="2">Uncharacterized protein</fullName>
    </submittedName>
</protein>
<evidence type="ECO:0000256" key="1">
    <source>
        <dbReference type="SAM" id="Phobius"/>
    </source>
</evidence>
<feature type="transmembrane region" description="Helical" evidence="1">
    <location>
        <begin position="74"/>
        <end position="90"/>
    </location>
</feature>
<dbReference type="Proteomes" id="UP000538292">
    <property type="component" value="Unassembled WGS sequence"/>
</dbReference>
<feature type="transmembrane region" description="Helical" evidence="1">
    <location>
        <begin position="37"/>
        <end position="62"/>
    </location>
</feature>
<organism evidence="2 3">
    <name type="scientific">Thermoactinomyces mirandus</name>
    <dbReference type="NCBI Taxonomy" id="2756294"/>
    <lineage>
        <taxon>Bacteria</taxon>
        <taxon>Bacillati</taxon>
        <taxon>Bacillota</taxon>
        <taxon>Bacilli</taxon>
        <taxon>Bacillales</taxon>
        <taxon>Thermoactinomycetaceae</taxon>
        <taxon>Thermoactinomyces</taxon>
    </lineage>
</organism>
<proteinExistence type="predicted"/>
<gene>
    <name evidence="2" type="ORF">H2C83_13370</name>
</gene>
<keyword evidence="1" id="KW-0472">Membrane</keyword>
<evidence type="ECO:0000313" key="3">
    <source>
        <dbReference type="Proteomes" id="UP000538292"/>
    </source>
</evidence>
<dbReference type="EMBL" id="JACEOL010000045">
    <property type="protein sequence ID" value="MBA4603290.1"/>
    <property type="molecule type" value="Genomic_DNA"/>
</dbReference>
<comment type="caution">
    <text evidence="2">The sequence shown here is derived from an EMBL/GenBank/DDBJ whole genome shotgun (WGS) entry which is preliminary data.</text>
</comment>
<keyword evidence="3" id="KW-1185">Reference proteome</keyword>
<dbReference type="RefSeq" id="WP_181741691.1">
    <property type="nucleotide sequence ID" value="NZ_JACEOL010000045.1"/>
</dbReference>
<feature type="transmembrane region" description="Helical" evidence="1">
    <location>
        <begin position="96"/>
        <end position="115"/>
    </location>
</feature>